<dbReference type="EMBL" id="SRKZ01000001">
    <property type="protein sequence ID" value="TGD82596.1"/>
    <property type="molecule type" value="Genomic_DNA"/>
</dbReference>
<proteinExistence type="predicted"/>
<gene>
    <name evidence="2" type="ORF">EU557_02090</name>
</gene>
<sequence>MKHQLLLVAVAISGAVVGRLTSLPPNIVGTAQAATPQQTPPRGPRYPGGTGHDKPAAKEKAKGEAKRYQTKNPPSENSPKAYLISRKVIDSVLHQPGCIGLRIYPAYVNSQQPYEPSLIVVGVARKGKTGYQDQVGTYQDNKTAVLREYIVGQTDDRCPSSCDGTEY</sequence>
<protein>
    <submittedName>
        <fullName evidence="2">Uncharacterized protein</fullName>
    </submittedName>
</protein>
<organism evidence="2 3">
    <name type="scientific">Hymenobacter wooponensis</name>
    <dbReference type="NCBI Taxonomy" id="1525360"/>
    <lineage>
        <taxon>Bacteria</taxon>
        <taxon>Pseudomonadati</taxon>
        <taxon>Bacteroidota</taxon>
        <taxon>Cytophagia</taxon>
        <taxon>Cytophagales</taxon>
        <taxon>Hymenobacteraceae</taxon>
        <taxon>Hymenobacter</taxon>
    </lineage>
</organism>
<evidence type="ECO:0000256" key="1">
    <source>
        <dbReference type="SAM" id="MobiDB-lite"/>
    </source>
</evidence>
<comment type="caution">
    <text evidence="2">The sequence shown here is derived from an EMBL/GenBank/DDBJ whole genome shotgun (WGS) entry which is preliminary data.</text>
</comment>
<dbReference type="AlphaFoldDB" id="A0A4Z0MTI3"/>
<reference evidence="2 3" key="1">
    <citation type="submission" date="2019-04" db="EMBL/GenBank/DDBJ databases">
        <authorList>
            <person name="Feng G."/>
            <person name="Zhang J."/>
            <person name="Zhu H."/>
        </authorList>
    </citation>
    <scope>NUCLEOTIDE SEQUENCE [LARGE SCALE GENOMIC DNA]</scope>
    <source>
        <strain evidence="2 3">JCM 19491</strain>
    </source>
</reference>
<evidence type="ECO:0000313" key="3">
    <source>
        <dbReference type="Proteomes" id="UP000298284"/>
    </source>
</evidence>
<name>A0A4Z0MTI3_9BACT</name>
<dbReference type="OrthoDB" id="661524at2"/>
<evidence type="ECO:0000313" key="2">
    <source>
        <dbReference type="EMBL" id="TGD82596.1"/>
    </source>
</evidence>
<keyword evidence="3" id="KW-1185">Reference proteome</keyword>
<dbReference type="Proteomes" id="UP000298284">
    <property type="component" value="Unassembled WGS sequence"/>
</dbReference>
<feature type="region of interest" description="Disordered" evidence="1">
    <location>
        <begin position="30"/>
        <end position="79"/>
    </location>
</feature>
<accession>A0A4Z0MTI3</accession>
<feature type="compositionally biased region" description="Basic and acidic residues" evidence="1">
    <location>
        <begin position="51"/>
        <end position="67"/>
    </location>
</feature>